<name>A0AAV7KUW1_PLEWA</name>
<proteinExistence type="predicted"/>
<dbReference type="AlphaFoldDB" id="A0AAV7KUW1"/>
<evidence type="ECO:0000313" key="1">
    <source>
        <dbReference type="EMBL" id="KAJ1083251.1"/>
    </source>
</evidence>
<gene>
    <name evidence="1" type="ORF">NDU88_003410</name>
</gene>
<organism evidence="1 2">
    <name type="scientific">Pleurodeles waltl</name>
    <name type="common">Iberian ribbed newt</name>
    <dbReference type="NCBI Taxonomy" id="8319"/>
    <lineage>
        <taxon>Eukaryota</taxon>
        <taxon>Metazoa</taxon>
        <taxon>Chordata</taxon>
        <taxon>Craniata</taxon>
        <taxon>Vertebrata</taxon>
        <taxon>Euteleostomi</taxon>
        <taxon>Amphibia</taxon>
        <taxon>Batrachia</taxon>
        <taxon>Caudata</taxon>
        <taxon>Salamandroidea</taxon>
        <taxon>Salamandridae</taxon>
        <taxon>Pleurodelinae</taxon>
        <taxon>Pleurodeles</taxon>
    </lineage>
</organism>
<comment type="caution">
    <text evidence="1">The sequence shown here is derived from an EMBL/GenBank/DDBJ whole genome shotgun (WGS) entry which is preliminary data.</text>
</comment>
<keyword evidence="2" id="KW-1185">Reference proteome</keyword>
<protein>
    <submittedName>
        <fullName evidence="1">Uncharacterized protein</fullName>
    </submittedName>
</protein>
<evidence type="ECO:0000313" key="2">
    <source>
        <dbReference type="Proteomes" id="UP001066276"/>
    </source>
</evidence>
<accession>A0AAV7KUW1</accession>
<dbReference type="EMBL" id="JANPWB010000016">
    <property type="protein sequence ID" value="KAJ1083251.1"/>
    <property type="molecule type" value="Genomic_DNA"/>
</dbReference>
<reference evidence="1" key="1">
    <citation type="journal article" date="2022" name="bioRxiv">
        <title>Sequencing and chromosome-scale assembly of the giantPleurodeles waltlgenome.</title>
        <authorList>
            <person name="Brown T."/>
            <person name="Elewa A."/>
            <person name="Iarovenko S."/>
            <person name="Subramanian E."/>
            <person name="Araus A.J."/>
            <person name="Petzold A."/>
            <person name="Susuki M."/>
            <person name="Suzuki K.-i.T."/>
            <person name="Hayashi T."/>
            <person name="Toyoda A."/>
            <person name="Oliveira C."/>
            <person name="Osipova E."/>
            <person name="Leigh N.D."/>
            <person name="Simon A."/>
            <person name="Yun M.H."/>
        </authorList>
    </citation>
    <scope>NUCLEOTIDE SEQUENCE</scope>
    <source>
        <strain evidence="1">20211129_DDA</strain>
        <tissue evidence="1">Liver</tissue>
    </source>
</reference>
<dbReference type="Proteomes" id="UP001066276">
    <property type="component" value="Chromosome 12"/>
</dbReference>
<sequence length="112" mass="12592">MQFIDDTLHCVRGFPTAYAHLVKRARKLRALTITALSPVWLALTQLRSQPGFSLIVVPASRRSVLKANRTRSEEKLNTALPALEFTDTSSVQPLLRTIRLQYSSPQACKQDN</sequence>